<dbReference type="Proteomes" id="UP000095286">
    <property type="component" value="Unplaced"/>
</dbReference>
<evidence type="ECO:0000313" key="1">
    <source>
        <dbReference type="Proteomes" id="UP000095286"/>
    </source>
</evidence>
<sequence>MRGNESDVLSVLYDELVDSYFYSNESECIKIVLGNNDSEDDERIVSLNLIGNNEIHITNKFNLIGKSYLYSFVKSNQESQHLESNKITNILDDFCLIPSESTEFTALIVEAITLDCIPVLLNSDKSKLPIISTLFDWSNAVIFVEPYLREHLILLEKFLFNKYLFDIDRIKKNGNNLMSFNMVNPTAVTDNLLEYLERIFVGYNKIRTIASKPLYPESRDEFYSAVRNNSKIVNKYTVIILTYHRESAALRLIQSLNNATDVDRILVIWNDPSNQRNSIPQYSYWANITNSVYFIHSTQNSLNNRFNPYDLIRTDGVLEIDDDQKYTTKQITYEFEAWKENKDVLVGYYSRLTGKNGSNKNKYITKTQKSYDLILTGHAFLHYKYLAIYTYKLHKLIRQHVFKQMNCEDLAMNFIVSVVSGKRNVRFLRGADLSSCPGCQKKGGVSSKKGHYQRRNDCVKMLVGSFGVNPLLESMFYQDVYN</sequence>
<reference evidence="2" key="1">
    <citation type="submission" date="2016-11" db="UniProtKB">
        <authorList>
            <consortium name="WormBaseParasite"/>
        </authorList>
    </citation>
    <scope>IDENTIFICATION</scope>
    <source>
        <strain evidence="2">KR3021</strain>
    </source>
</reference>
<proteinExistence type="predicted"/>
<accession>A0AC35U9T4</accession>
<protein>
    <submittedName>
        <fullName evidence="2">Glyco_transf_64 domain-containing protein</fullName>
    </submittedName>
</protein>
<evidence type="ECO:0000313" key="2">
    <source>
        <dbReference type="WBParaSite" id="RSKR_0000969900.1"/>
    </source>
</evidence>
<name>A0AC35U9T4_9BILA</name>
<dbReference type="WBParaSite" id="RSKR_0000969900.1">
    <property type="protein sequence ID" value="RSKR_0000969900.1"/>
    <property type="gene ID" value="RSKR_0000969900"/>
</dbReference>
<organism evidence="1 2">
    <name type="scientific">Rhabditophanes sp. KR3021</name>
    <dbReference type="NCBI Taxonomy" id="114890"/>
    <lineage>
        <taxon>Eukaryota</taxon>
        <taxon>Metazoa</taxon>
        <taxon>Ecdysozoa</taxon>
        <taxon>Nematoda</taxon>
        <taxon>Chromadorea</taxon>
        <taxon>Rhabditida</taxon>
        <taxon>Tylenchina</taxon>
        <taxon>Panagrolaimomorpha</taxon>
        <taxon>Strongyloidoidea</taxon>
        <taxon>Alloionematidae</taxon>
        <taxon>Rhabditophanes</taxon>
    </lineage>
</organism>